<evidence type="ECO:0000256" key="1">
    <source>
        <dbReference type="SAM" id="MobiDB-lite"/>
    </source>
</evidence>
<evidence type="ECO:0000313" key="3">
    <source>
        <dbReference type="Proteomes" id="UP001248709"/>
    </source>
</evidence>
<organism evidence="2 3">
    <name type="scientific">Paenibacillus forsythiae</name>
    <dbReference type="NCBI Taxonomy" id="365616"/>
    <lineage>
        <taxon>Bacteria</taxon>
        <taxon>Bacillati</taxon>
        <taxon>Bacillota</taxon>
        <taxon>Bacilli</taxon>
        <taxon>Bacillales</taxon>
        <taxon>Paenibacillaceae</taxon>
        <taxon>Paenibacillus</taxon>
    </lineage>
</organism>
<dbReference type="Proteomes" id="UP001248709">
    <property type="component" value="Unassembled WGS sequence"/>
</dbReference>
<proteinExistence type="predicted"/>
<feature type="region of interest" description="Disordered" evidence="1">
    <location>
        <begin position="1"/>
        <end position="103"/>
    </location>
</feature>
<evidence type="ECO:0000313" key="2">
    <source>
        <dbReference type="EMBL" id="MDT3424648.1"/>
    </source>
</evidence>
<dbReference type="EMBL" id="JAUSUY010000001">
    <property type="protein sequence ID" value="MDT3424648.1"/>
    <property type="molecule type" value="Genomic_DNA"/>
</dbReference>
<name>A0ABU3H1F8_9BACL</name>
<comment type="caution">
    <text evidence="2">The sequence shown here is derived from an EMBL/GenBank/DDBJ whole genome shotgun (WGS) entry which is preliminary data.</text>
</comment>
<dbReference type="RefSeq" id="WP_312000622.1">
    <property type="nucleotide sequence ID" value="NZ_JAUSUY010000001.1"/>
</dbReference>
<sequence length="137" mass="14252">MPMTRSGRPGRSLSRAARSAASAERYGSGSTPPAASSGGVIPSTVYRRSPRAASSTSPLSRPRQYSALAARLPSRFGRLPRSRNETAELAAGPSAPAGAAALRERRRAVRTFAAGPIPRPAPRGVISSAARLCTLTR</sequence>
<reference evidence="2 3" key="1">
    <citation type="submission" date="2023-07" db="EMBL/GenBank/DDBJ databases">
        <title>Genomic Encyclopedia of Type Strains, Phase IV (KMG-IV): sequencing the most valuable type-strain genomes for metagenomic binning, comparative biology and taxonomic classification.</title>
        <authorList>
            <person name="Goeker M."/>
        </authorList>
    </citation>
    <scope>NUCLEOTIDE SEQUENCE [LARGE SCALE GENOMIC DNA]</scope>
    <source>
        <strain evidence="2 3">T98</strain>
    </source>
</reference>
<feature type="compositionally biased region" description="Low complexity" evidence="1">
    <location>
        <begin position="1"/>
        <end position="39"/>
    </location>
</feature>
<protein>
    <submittedName>
        <fullName evidence="2">Uncharacterized protein</fullName>
    </submittedName>
</protein>
<accession>A0ABU3H1F8</accession>
<feature type="compositionally biased region" description="Low complexity" evidence="1">
    <location>
        <begin position="51"/>
        <end position="63"/>
    </location>
</feature>
<keyword evidence="3" id="KW-1185">Reference proteome</keyword>
<feature type="compositionally biased region" description="Low complexity" evidence="1">
    <location>
        <begin position="87"/>
        <end position="101"/>
    </location>
</feature>
<gene>
    <name evidence="2" type="ORF">J2Z22_000160</name>
</gene>